<dbReference type="Proteomes" id="UP000887574">
    <property type="component" value="Unplaced"/>
</dbReference>
<name>A0A915E2W5_9BILA</name>
<dbReference type="AlphaFoldDB" id="A0A915E2W5"/>
<evidence type="ECO:0000256" key="1">
    <source>
        <dbReference type="SAM" id="Coils"/>
    </source>
</evidence>
<reference evidence="3" key="1">
    <citation type="submission" date="2022-11" db="UniProtKB">
        <authorList>
            <consortium name="WormBaseParasite"/>
        </authorList>
    </citation>
    <scope>IDENTIFICATION</scope>
</reference>
<protein>
    <submittedName>
        <fullName evidence="3">Uncharacterized protein</fullName>
    </submittedName>
</protein>
<keyword evidence="2" id="KW-1185">Reference proteome</keyword>
<evidence type="ECO:0000313" key="3">
    <source>
        <dbReference type="WBParaSite" id="jg25615"/>
    </source>
</evidence>
<accession>A0A915E2W5</accession>
<evidence type="ECO:0000313" key="2">
    <source>
        <dbReference type="Proteomes" id="UP000887574"/>
    </source>
</evidence>
<proteinExistence type="predicted"/>
<feature type="coiled-coil region" evidence="1">
    <location>
        <begin position="56"/>
        <end position="108"/>
    </location>
</feature>
<organism evidence="2 3">
    <name type="scientific">Ditylenchus dipsaci</name>
    <dbReference type="NCBI Taxonomy" id="166011"/>
    <lineage>
        <taxon>Eukaryota</taxon>
        <taxon>Metazoa</taxon>
        <taxon>Ecdysozoa</taxon>
        <taxon>Nematoda</taxon>
        <taxon>Chromadorea</taxon>
        <taxon>Rhabditida</taxon>
        <taxon>Tylenchina</taxon>
        <taxon>Tylenchomorpha</taxon>
        <taxon>Sphaerularioidea</taxon>
        <taxon>Anguinidae</taxon>
        <taxon>Anguininae</taxon>
        <taxon>Ditylenchus</taxon>
    </lineage>
</organism>
<keyword evidence="1" id="KW-0175">Coiled coil</keyword>
<sequence length="141" mass="16201">MLANSPATDPKAVGTKIRNTLDQIELCIKKQCLISDVLEQETISNEELFVDIDHMLDKNTERMEQVKEELANAKQETVETLKNLQSQLDEDQEKQQQLEQKLVERRKNMYSLAILLNNLEEEEDIVDALDTHASDEGEAME</sequence>
<dbReference type="WBParaSite" id="jg25615">
    <property type="protein sequence ID" value="jg25615"/>
    <property type="gene ID" value="jg25615"/>
</dbReference>